<evidence type="ECO:0000256" key="7">
    <source>
        <dbReference type="ARBA" id="ARBA00049158"/>
    </source>
</evidence>
<evidence type="ECO:0000256" key="2">
    <source>
        <dbReference type="ARBA" id="ARBA00009152"/>
    </source>
</evidence>
<accession>A0A1G6LW35</accession>
<keyword evidence="4 8" id="KW-0028">Amino-acid biosynthesis</keyword>
<dbReference type="Pfam" id="PF02811">
    <property type="entry name" value="PHP"/>
    <property type="match status" value="1"/>
</dbReference>
<dbReference type="PANTHER" id="PTHR21039:SF0">
    <property type="entry name" value="HISTIDINOL-PHOSPHATASE"/>
    <property type="match status" value="1"/>
</dbReference>
<dbReference type="GO" id="GO:0000105">
    <property type="term" value="P:L-histidine biosynthetic process"/>
    <property type="evidence" value="ECO:0007669"/>
    <property type="project" value="UniProtKB-UniRule"/>
</dbReference>
<dbReference type="EC" id="3.1.3.15" evidence="3 8"/>
<evidence type="ECO:0000256" key="1">
    <source>
        <dbReference type="ARBA" id="ARBA00004970"/>
    </source>
</evidence>
<keyword evidence="6 8" id="KW-0368">Histidine biosynthesis</keyword>
<evidence type="ECO:0000259" key="9">
    <source>
        <dbReference type="Pfam" id="PF02811"/>
    </source>
</evidence>
<dbReference type="UniPathway" id="UPA00031">
    <property type="reaction ID" value="UER00013"/>
</dbReference>
<reference evidence="11" key="1">
    <citation type="submission" date="2016-10" db="EMBL/GenBank/DDBJ databases">
        <authorList>
            <person name="Varghese N."/>
            <person name="Submissions S."/>
        </authorList>
    </citation>
    <scope>NUCLEOTIDE SEQUENCE [LARGE SCALE GENOMIC DNA]</scope>
    <source>
        <strain evidence="11">DSM 21620</strain>
    </source>
</reference>
<evidence type="ECO:0000256" key="4">
    <source>
        <dbReference type="ARBA" id="ARBA00022605"/>
    </source>
</evidence>
<dbReference type="NCBIfam" id="NF005596">
    <property type="entry name" value="PRK07328.1"/>
    <property type="match status" value="1"/>
</dbReference>
<sequence>MLHMDVYEETPLGTSCRICQNIFNLTMGEWDVLLTDYHVHMAETGSFTLDYIREYLNAAKEKGIEEFGISEHAYFFQETNKILSNPWVENRRTLHFEDYLAFFKEIKQASLPVKMGIEMDYTPGKETEMAEFLDQHPFDYVIGSVHWIRDWGIDLDIFKDEYEKRDLKQVYRDYYDQIITLAESKLFSFVGHIDLIKIFGYKPDDQAFIEGEYDRVVKALAANDTCIEISTAGLRKPVGEIYPDPILLQKCYDAGVGIVINSDAHAPKHVGYAYDQAIELAKRVGYTEIQTFEKRQRKAMPLD</sequence>
<comment type="pathway">
    <text evidence="1 8">Amino-acid biosynthesis; L-histidine biosynthesis; L-histidine from 5-phospho-alpha-D-ribose 1-diphosphate: step 8/9.</text>
</comment>
<dbReference type="NCBIfam" id="TIGR01856">
    <property type="entry name" value="hisJ_fam"/>
    <property type="match status" value="1"/>
</dbReference>
<comment type="similarity">
    <text evidence="2 8">Belongs to the PHP hydrolase family. HisK subfamily.</text>
</comment>
<dbReference type="InterPro" id="IPR004013">
    <property type="entry name" value="PHP_dom"/>
</dbReference>
<name>A0A1G6LW35_9BACI</name>
<comment type="catalytic activity">
    <reaction evidence="7 8">
        <text>L-histidinol phosphate + H2O = L-histidinol + phosphate</text>
        <dbReference type="Rhea" id="RHEA:14465"/>
        <dbReference type="ChEBI" id="CHEBI:15377"/>
        <dbReference type="ChEBI" id="CHEBI:43474"/>
        <dbReference type="ChEBI" id="CHEBI:57699"/>
        <dbReference type="ChEBI" id="CHEBI:57980"/>
        <dbReference type="EC" id="3.1.3.15"/>
    </reaction>
</comment>
<dbReference type="InterPro" id="IPR010140">
    <property type="entry name" value="Histidinol_P_phosphatase_HisJ"/>
</dbReference>
<dbReference type="AlphaFoldDB" id="A0A1G6LW35"/>
<dbReference type="Proteomes" id="UP000198666">
    <property type="component" value="Unassembled WGS sequence"/>
</dbReference>
<evidence type="ECO:0000313" key="11">
    <source>
        <dbReference type="Proteomes" id="UP000198666"/>
    </source>
</evidence>
<dbReference type="GO" id="GO:0004401">
    <property type="term" value="F:histidinol-phosphatase activity"/>
    <property type="evidence" value="ECO:0007669"/>
    <property type="project" value="UniProtKB-UniRule"/>
</dbReference>
<evidence type="ECO:0000256" key="5">
    <source>
        <dbReference type="ARBA" id="ARBA00022801"/>
    </source>
</evidence>
<dbReference type="CDD" id="cd12110">
    <property type="entry name" value="PHP_HisPPase_Hisj_like"/>
    <property type="match status" value="1"/>
</dbReference>
<evidence type="ECO:0000313" key="10">
    <source>
        <dbReference type="EMBL" id="SDC47431.1"/>
    </source>
</evidence>
<dbReference type="Gene3D" id="3.20.20.140">
    <property type="entry name" value="Metal-dependent hydrolases"/>
    <property type="match status" value="1"/>
</dbReference>
<proteinExistence type="inferred from homology"/>
<keyword evidence="11" id="KW-1185">Reference proteome</keyword>
<dbReference type="SUPFAM" id="SSF89550">
    <property type="entry name" value="PHP domain-like"/>
    <property type="match status" value="1"/>
</dbReference>
<dbReference type="STRING" id="361279.SAMN05421663_102518"/>
<gene>
    <name evidence="10" type="ORF">SAMN05421663_102518</name>
</gene>
<dbReference type="GO" id="GO:0005737">
    <property type="term" value="C:cytoplasm"/>
    <property type="evidence" value="ECO:0007669"/>
    <property type="project" value="TreeGrafter"/>
</dbReference>
<dbReference type="PANTHER" id="PTHR21039">
    <property type="entry name" value="HISTIDINOL PHOSPHATASE-RELATED"/>
    <property type="match status" value="1"/>
</dbReference>
<evidence type="ECO:0000256" key="3">
    <source>
        <dbReference type="ARBA" id="ARBA00013085"/>
    </source>
</evidence>
<organism evidence="10 11">
    <name type="scientific">Terribacillus halophilus</name>
    <dbReference type="NCBI Taxonomy" id="361279"/>
    <lineage>
        <taxon>Bacteria</taxon>
        <taxon>Bacillati</taxon>
        <taxon>Bacillota</taxon>
        <taxon>Bacilli</taxon>
        <taxon>Bacillales</taxon>
        <taxon>Bacillaceae</taxon>
        <taxon>Terribacillus</taxon>
    </lineage>
</organism>
<evidence type="ECO:0000256" key="6">
    <source>
        <dbReference type="ARBA" id="ARBA00023102"/>
    </source>
</evidence>
<dbReference type="InterPro" id="IPR016195">
    <property type="entry name" value="Pol/histidinol_Pase-like"/>
</dbReference>
<feature type="domain" description="PHP" evidence="9">
    <location>
        <begin position="36"/>
        <end position="232"/>
    </location>
</feature>
<evidence type="ECO:0000256" key="8">
    <source>
        <dbReference type="RuleBase" id="RU366003"/>
    </source>
</evidence>
<protein>
    <recommendedName>
        <fullName evidence="3 8">Histidinol-phosphatase</fullName>
        <shortName evidence="8">HolPase</shortName>
        <ecNumber evidence="3 8">3.1.3.15</ecNumber>
    </recommendedName>
</protein>
<dbReference type="EMBL" id="FMZB01000002">
    <property type="protein sequence ID" value="SDC47431.1"/>
    <property type="molecule type" value="Genomic_DNA"/>
</dbReference>
<keyword evidence="5 8" id="KW-0378">Hydrolase</keyword>